<dbReference type="EMBL" id="SYUV01000035">
    <property type="protein sequence ID" value="TKF31630.1"/>
    <property type="molecule type" value="Genomic_DNA"/>
</dbReference>
<protein>
    <submittedName>
        <fullName evidence="1">Structural protein</fullName>
    </submittedName>
</protein>
<accession>A0A4U1ZBE2</accession>
<dbReference type="AlphaFoldDB" id="A0A4U1ZBE2"/>
<evidence type="ECO:0000313" key="2">
    <source>
        <dbReference type="Proteomes" id="UP000307574"/>
    </source>
</evidence>
<organism evidence="1 2">
    <name type="scientific">Vibrio kanaloae</name>
    <dbReference type="NCBI Taxonomy" id="170673"/>
    <lineage>
        <taxon>Bacteria</taxon>
        <taxon>Pseudomonadati</taxon>
        <taxon>Pseudomonadota</taxon>
        <taxon>Gammaproteobacteria</taxon>
        <taxon>Vibrionales</taxon>
        <taxon>Vibrionaceae</taxon>
        <taxon>Vibrio</taxon>
    </lineage>
</organism>
<dbReference type="RefSeq" id="WP_136980355.1">
    <property type="nucleotide sequence ID" value="NZ_SYUV01000035.1"/>
</dbReference>
<gene>
    <name evidence="1" type="ORF">FCV50_11340</name>
</gene>
<dbReference type="Proteomes" id="UP000307574">
    <property type="component" value="Unassembled WGS sequence"/>
</dbReference>
<comment type="caution">
    <text evidence="1">The sequence shown here is derived from an EMBL/GenBank/DDBJ whole genome shotgun (WGS) entry which is preliminary data.</text>
</comment>
<name>A0A4U1ZBE2_9VIBR</name>
<proteinExistence type="predicted"/>
<evidence type="ECO:0000313" key="1">
    <source>
        <dbReference type="EMBL" id="TKF31630.1"/>
    </source>
</evidence>
<sequence>MRLYLLIMVLFGGFLFIMTKKTIRGIRNNNPLNIRKGNDWQGESSLSGDAAFETFKHHKFGFRAGARVMRNYQQLHGLDNLSEMIHRFAPPVENSTKNYAQFVAKQVGVGVNESINLQDDELLADVLHAMSIMEVGRHYSRADAMQGVKLA</sequence>
<reference evidence="1 2" key="1">
    <citation type="submission" date="2019-04" db="EMBL/GenBank/DDBJ databases">
        <title>A reverse ecology approach based on a biological definition of microbial populations.</title>
        <authorList>
            <person name="Arevalo P."/>
            <person name="Vaninsberghe D."/>
            <person name="Elsherbini J."/>
            <person name="Gore J."/>
            <person name="Polz M."/>
        </authorList>
    </citation>
    <scope>NUCLEOTIDE SEQUENCE [LARGE SCALE GENOMIC DNA]</scope>
    <source>
        <strain evidence="1 2">10N.261.46.F4</strain>
    </source>
</reference>